<dbReference type="Pfam" id="PF08856">
    <property type="entry name" value="DUF1826"/>
    <property type="match status" value="1"/>
</dbReference>
<dbReference type="KEGG" id="llu:AKJ09_06955"/>
<dbReference type="RefSeq" id="WP_146651607.1">
    <property type="nucleotide sequence ID" value="NZ_CP012333.1"/>
</dbReference>
<dbReference type="AlphaFoldDB" id="A0A0K1Q3T0"/>
<evidence type="ECO:0000313" key="2">
    <source>
        <dbReference type="Proteomes" id="UP000064967"/>
    </source>
</evidence>
<dbReference type="STRING" id="1391654.AKJ09_06955"/>
<dbReference type="EMBL" id="CP012333">
    <property type="protein sequence ID" value="AKV00292.1"/>
    <property type="molecule type" value="Genomic_DNA"/>
</dbReference>
<organism evidence="1 2">
    <name type="scientific">Labilithrix luteola</name>
    <dbReference type="NCBI Taxonomy" id="1391654"/>
    <lineage>
        <taxon>Bacteria</taxon>
        <taxon>Pseudomonadati</taxon>
        <taxon>Myxococcota</taxon>
        <taxon>Polyangia</taxon>
        <taxon>Polyangiales</taxon>
        <taxon>Labilitrichaceae</taxon>
        <taxon>Labilithrix</taxon>
    </lineage>
</organism>
<protein>
    <submittedName>
        <fullName evidence="1">Uncharacterized protein</fullName>
    </submittedName>
</protein>
<dbReference type="OrthoDB" id="5342505at2"/>
<sequence>MKRWEPSARLALSAGWESRPREVGSTLWTDDPVDADALEEPHLNAVVVRRQGHEALAAYARTISEKVPFQAEALVSCGEPNGFDGLDAFAAELPPDDARDVLLSDIAFWCEVVSYLSGAPEVVVRLNRLASPVFPGFLVDPGTVRLVCTYAGPSSQWLEERDVDRALLGPRGLVPPEVIRLGAVVQCCSPLDVVLLKGRMWPLSSGVVYRAPAPSAPRLLLSIEPAYRHEGYS</sequence>
<gene>
    <name evidence="1" type="ORF">AKJ09_06955</name>
</gene>
<reference evidence="1 2" key="1">
    <citation type="submission" date="2015-08" db="EMBL/GenBank/DDBJ databases">
        <authorList>
            <person name="Babu N.S."/>
            <person name="Beckwith C.J."/>
            <person name="Beseler K.G."/>
            <person name="Brison A."/>
            <person name="Carone J.V."/>
            <person name="Caskin T.P."/>
            <person name="Diamond M."/>
            <person name="Durham M.E."/>
            <person name="Foxe J.M."/>
            <person name="Go M."/>
            <person name="Henderson B.A."/>
            <person name="Jones I.B."/>
            <person name="McGettigan J.A."/>
            <person name="Micheletti S.J."/>
            <person name="Nasrallah M.E."/>
            <person name="Ortiz D."/>
            <person name="Piller C.R."/>
            <person name="Privatt S.R."/>
            <person name="Schneider S.L."/>
            <person name="Sharp S."/>
            <person name="Smith T.C."/>
            <person name="Stanton J.D."/>
            <person name="Ullery H.E."/>
            <person name="Wilson R.J."/>
            <person name="Serrano M.G."/>
            <person name="Buck G."/>
            <person name="Lee V."/>
            <person name="Wang Y."/>
            <person name="Carvalho R."/>
            <person name="Voegtly L."/>
            <person name="Shi R."/>
            <person name="Duckworth R."/>
            <person name="Johnson A."/>
            <person name="Loviza R."/>
            <person name="Walstead R."/>
            <person name="Shah Z."/>
            <person name="Kiflezghi M."/>
            <person name="Wade K."/>
            <person name="Ball S.L."/>
            <person name="Bradley K.W."/>
            <person name="Asai D.J."/>
            <person name="Bowman C.A."/>
            <person name="Russell D.A."/>
            <person name="Pope W.H."/>
            <person name="Jacobs-Sera D."/>
            <person name="Hendrix R.W."/>
            <person name="Hatfull G.F."/>
        </authorList>
    </citation>
    <scope>NUCLEOTIDE SEQUENCE [LARGE SCALE GENOMIC DNA]</scope>
    <source>
        <strain evidence="1 2">DSM 27648</strain>
    </source>
</reference>
<proteinExistence type="predicted"/>
<name>A0A0K1Q3T0_9BACT</name>
<evidence type="ECO:0000313" key="1">
    <source>
        <dbReference type="EMBL" id="AKV00292.1"/>
    </source>
</evidence>
<dbReference type="Proteomes" id="UP000064967">
    <property type="component" value="Chromosome"/>
</dbReference>
<keyword evidence="2" id="KW-1185">Reference proteome</keyword>
<accession>A0A0K1Q3T0</accession>
<dbReference type="InterPro" id="IPR014955">
    <property type="entry name" value="DUF1826"/>
</dbReference>